<dbReference type="EMBL" id="CDMZ01002806">
    <property type="protein sequence ID" value="CEM43973.1"/>
    <property type="molecule type" value="Genomic_DNA"/>
</dbReference>
<keyword evidence="2" id="KW-0175">Coiled coil</keyword>
<protein>
    <submittedName>
        <fullName evidence="4">Uncharacterized protein</fullName>
    </submittedName>
</protein>
<organism evidence="4">
    <name type="scientific">Chromera velia CCMP2878</name>
    <dbReference type="NCBI Taxonomy" id="1169474"/>
    <lineage>
        <taxon>Eukaryota</taxon>
        <taxon>Sar</taxon>
        <taxon>Alveolata</taxon>
        <taxon>Colpodellida</taxon>
        <taxon>Chromeraceae</taxon>
        <taxon>Chromera</taxon>
    </lineage>
</organism>
<dbReference type="PROSITE" id="PS00018">
    <property type="entry name" value="EF_HAND_1"/>
    <property type="match status" value="1"/>
</dbReference>
<keyword evidence="1" id="KW-0106">Calcium</keyword>
<feature type="coiled-coil region" evidence="2">
    <location>
        <begin position="280"/>
        <end position="339"/>
    </location>
</feature>
<sequence>MSSSSGGNSPPPDTSVTNAVSPGSHRESSKSIRIIDDPNLSSGETVDVRNVVRNSVNVDTMWQQEAGKQISQLLDSVARKYGFTRSSREYQALKDIAEAFEAFDIDGSGEISPSELPSLVRFCDLDMADAEIIDAFWTSHQRQTSDELSLEDTVNSAALLVKSKPNVLRGQQPDPVSLSFEESVRFCNAAPTDKPLVLHVASLRKFKASLGLGPETVPDKPRADLVARESILAIAQLLQDVQRTRKWGQSLSQDIRKVKQLVIGKSQYDSVVEGMSNKYIKERDKAIKELRDELEEKDEELEKTKKEAENTIKQKDAEILSLQKKLERREKDIRVLEDHQEADGKVAEAFMSRMLDRDRRIHQLSQYVVKYVDTLRGLEMAKKENAILVTTLSSALEVLKGIAPTNAQLLERLHNAQKQTARSVENAMNAEERFRTERGLSTADLVPYEKKQRPVRVSK</sequence>
<proteinExistence type="predicted"/>
<feature type="region of interest" description="Disordered" evidence="3">
    <location>
        <begin position="1"/>
        <end position="39"/>
    </location>
</feature>
<dbReference type="InterPro" id="IPR011992">
    <property type="entry name" value="EF-hand-dom_pair"/>
</dbReference>
<gene>
    <name evidence="4" type="ORF">Cvel_7004</name>
</gene>
<evidence type="ECO:0000313" key="4">
    <source>
        <dbReference type="EMBL" id="CEM43973.1"/>
    </source>
</evidence>
<dbReference type="SUPFAM" id="SSF47473">
    <property type="entry name" value="EF-hand"/>
    <property type="match status" value="1"/>
</dbReference>
<feature type="compositionally biased region" description="Basic and acidic residues" evidence="3">
    <location>
        <begin position="24"/>
        <end position="36"/>
    </location>
</feature>
<evidence type="ECO:0000256" key="2">
    <source>
        <dbReference type="SAM" id="Coils"/>
    </source>
</evidence>
<accession>A0A0G4HIF8</accession>
<name>A0A0G4HIF8_9ALVE</name>
<dbReference type="InterPro" id="IPR018247">
    <property type="entry name" value="EF_Hand_1_Ca_BS"/>
</dbReference>
<dbReference type="VEuPathDB" id="CryptoDB:Cvel_7004"/>
<dbReference type="Gene3D" id="1.10.238.10">
    <property type="entry name" value="EF-hand"/>
    <property type="match status" value="1"/>
</dbReference>
<reference evidence="4" key="1">
    <citation type="submission" date="2014-11" db="EMBL/GenBank/DDBJ databases">
        <authorList>
            <person name="Otto D Thomas"/>
            <person name="Naeem Raeece"/>
        </authorList>
    </citation>
    <scope>NUCLEOTIDE SEQUENCE</scope>
</reference>
<dbReference type="AlphaFoldDB" id="A0A0G4HIF8"/>
<evidence type="ECO:0000256" key="3">
    <source>
        <dbReference type="SAM" id="MobiDB-lite"/>
    </source>
</evidence>
<evidence type="ECO:0000256" key="1">
    <source>
        <dbReference type="ARBA" id="ARBA00022837"/>
    </source>
</evidence>